<accession>H2KQ72</accession>
<reference evidence="3" key="1">
    <citation type="journal article" date="2011" name="Genome Biol.">
        <title>The draft genome of the carcinogenic human liver fluke Clonorchis sinensis.</title>
        <authorList>
            <person name="Wang X."/>
            <person name="Chen W."/>
            <person name="Huang Y."/>
            <person name="Sun J."/>
            <person name="Men J."/>
            <person name="Liu H."/>
            <person name="Luo F."/>
            <person name="Guo L."/>
            <person name="Lv X."/>
            <person name="Deng C."/>
            <person name="Zhou C."/>
            <person name="Fan Y."/>
            <person name="Li X."/>
            <person name="Huang L."/>
            <person name="Hu Y."/>
            <person name="Liang C."/>
            <person name="Hu X."/>
            <person name="Xu J."/>
            <person name="Yu X."/>
        </authorList>
    </citation>
    <scope>NUCLEOTIDE SEQUENCE [LARGE SCALE GENOMIC DNA]</scope>
    <source>
        <strain evidence="3">Henan</strain>
    </source>
</reference>
<feature type="compositionally biased region" description="Polar residues" evidence="1">
    <location>
        <begin position="529"/>
        <end position="543"/>
    </location>
</feature>
<dbReference type="AlphaFoldDB" id="H2KQ72"/>
<sequence>MANLFEIIDLLISCVNCVSLDFGCDTFGEQGTMDCDCYCSEPFINRFCPPEMETQLPATCNYTPCAWMRYPCDPADGGISMLRKSSVGTGQLETHITEKPVMEYSRTPAYHHQFHWGRCCPRQLYPGGRWSLYNDRAYTLQESQSLTHLCSSTCPREVGYPNTRPFTSCSVLENLQHEQSKRPEKSARLICSYDTDLQSSSSTEALQAQCLSNPQLTADGEFGDGKIMLKLPTANPCDQVTMYKPSPVTASGSKEYRTFFESPQCPSVKLLIKCRSRSLPVSRSFQVSERTLHPYAVTYICHPVGVKTHVKQPEECRNDPSENVGDCRARYEAFYQYTSTGKLTRPREPTNLVRFQPSDYHSTFSRTEDPSKGPAFAPKGELIHEGMTHSVERNELGGNLKGTAYIAKTMVKEQAPIRKTPHSMPATPRSNGFSHKPVDKVHSGLPVTRSHAVQAHAYSPSRQNRKGVESKLGTVPADHPVTTERPVRAKKEIQGTPVGAIPRVQSVESLKHNSVSQTAVKSGLVAQHASLSTSEESPKSMRTGTAPPSEHFSSKTSKSDATRNFSEASVVASSGRTPEMPRDATAHQPKFSHASVSLLTATPLYNWGSMVNPETKQIPGAPVPSEKILPLMSPENPVSPVSFHVERDEAASLVLPETRSIDRTSATSIASRKSSVSRPLVEDTDVDSPTLK</sequence>
<feature type="chain" id="PRO_5003564105" evidence="2">
    <location>
        <begin position="18"/>
        <end position="692"/>
    </location>
</feature>
<organism evidence="3 4">
    <name type="scientific">Clonorchis sinensis</name>
    <name type="common">Chinese liver fluke</name>
    <dbReference type="NCBI Taxonomy" id="79923"/>
    <lineage>
        <taxon>Eukaryota</taxon>
        <taxon>Metazoa</taxon>
        <taxon>Spiralia</taxon>
        <taxon>Lophotrochozoa</taxon>
        <taxon>Platyhelminthes</taxon>
        <taxon>Trematoda</taxon>
        <taxon>Digenea</taxon>
        <taxon>Opisthorchiida</taxon>
        <taxon>Opisthorchiata</taxon>
        <taxon>Opisthorchiidae</taxon>
        <taxon>Clonorchis</taxon>
    </lineage>
</organism>
<evidence type="ECO:0000256" key="1">
    <source>
        <dbReference type="SAM" id="MobiDB-lite"/>
    </source>
</evidence>
<dbReference type="EMBL" id="DF142976">
    <property type="protein sequence ID" value="GAA33517.2"/>
    <property type="molecule type" value="Genomic_DNA"/>
</dbReference>
<name>H2KQ72_CLOSI</name>
<proteinExistence type="predicted"/>
<feature type="signal peptide" evidence="2">
    <location>
        <begin position="1"/>
        <end position="17"/>
    </location>
</feature>
<feature type="compositionally biased region" description="Polar residues" evidence="1">
    <location>
        <begin position="562"/>
        <end position="576"/>
    </location>
</feature>
<feature type="compositionally biased region" description="Polar residues" evidence="1">
    <location>
        <begin position="664"/>
        <end position="677"/>
    </location>
</feature>
<evidence type="ECO:0000256" key="2">
    <source>
        <dbReference type="SAM" id="SignalP"/>
    </source>
</evidence>
<feature type="region of interest" description="Disordered" evidence="1">
    <location>
        <begin position="664"/>
        <end position="692"/>
    </location>
</feature>
<feature type="region of interest" description="Disordered" evidence="1">
    <location>
        <begin position="454"/>
        <end position="500"/>
    </location>
</feature>
<feature type="region of interest" description="Disordered" evidence="1">
    <location>
        <begin position="526"/>
        <end position="589"/>
    </location>
</feature>
<dbReference type="Proteomes" id="UP000008909">
    <property type="component" value="Unassembled WGS sequence"/>
</dbReference>
<keyword evidence="4" id="KW-1185">Reference proteome</keyword>
<feature type="compositionally biased region" description="Basic and acidic residues" evidence="1">
    <location>
        <begin position="481"/>
        <end position="493"/>
    </location>
</feature>
<reference key="2">
    <citation type="submission" date="2011-10" db="EMBL/GenBank/DDBJ databases">
        <title>The genome and transcriptome sequence of Clonorchis sinensis provide insights into the carcinogenic liver fluke.</title>
        <authorList>
            <person name="Wang X."/>
            <person name="Huang Y."/>
            <person name="Chen W."/>
            <person name="Liu H."/>
            <person name="Guo L."/>
            <person name="Chen Y."/>
            <person name="Luo F."/>
            <person name="Zhou W."/>
            <person name="Sun J."/>
            <person name="Mao Q."/>
            <person name="Liang P."/>
            <person name="Zhou C."/>
            <person name="Tian Y."/>
            <person name="Men J."/>
            <person name="Lv X."/>
            <person name="Huang L."/>
            <person name="Zhou J."/>
            <person name="Hu Y."/>
            <person name="Li R."/>
            <person name="Zhang F."/>
            <person name="Lei H."/>
            <person name="Li X."/>
            <person name="Hu X."/>
            <person name="Liang C."/>
            <person name="Xu J."/>
            <person name="Wu Z."/>
            <person name="Yu X."/>
        </authorList>
    </citation>
    <scope>NUCLEOTIDE SEQUENCE</scope>
    <source>
        <strain>Henan</strain>
    </source>
</reference>
<evidence type="ECO:0000313" key="4">
    <source>
        <dbReference type="Proteomes" id="UP000008909"/>
    </source>
</evidence>
<gene>
    <name evidence="3" type="ORF">CLF_103373</name>
</gene>
<evidence type="ECO:0000313" key="3">
    <source>
        <dbReference type="EMBL" id="GAA33517.2"/>
    </source>
</evidence>
<keyword evidence="2" id="KW-0732">Signal</keyword>
<protein>
    <submittedName>
        <fullName evidence="3">Uncharacterized protein</fullName>
    </submittedName>
</protein>